<comment type="caution">
    <text evidence="9">The sequence shown here is derived from an EMBL/GenBank/DDBJ whole genome shotgun (WGS) entry which is preliminary data.</text>
</comment>
<dbReference type="Pfam" id="PF00412">
    <property type="entry name" value="LIM"/>
    <property type="match status" value="2"/>
</dbReference>
<keyword evidence="10" id="KW-1185">Reference proteome</keyword>
<evidence type="ECO:0000256" key="2">
    <source>
        <dbReference type="ARBA" id="ARBA00022723"/>
    </source>
</evidence>
<feature type="domain" description="LIM zinc-binding" evidence="8">
    <location>
        <begin position="50"/>
        <end position="111"/>
    </location>
</feature>
<reference evidence="9 10" key="1">
    <citation type="submission" date="2024-02" db="EMBL/GenBank/DDBJ databases">
        <title>A draft genome for the cacao thread blight pathogen Marasmius crinis-equi.</title>
        <authorList>
            <person name="Cohen S.P."/>
            <person name="Baruah I.K."/>
            <person name="Amoako-Attah I."/>
            <person name="Bukari Y."/>
            <person name="Meinhardt L.W."/>
            <person name="Bailey B.A."/>
        </authorList>
    </citation>
    <scope>NUCLEOTIDE SEQUENCE [LARGE SCALE GENOMIC DNA]</scope>
    <source>
        <strain evidence="9 10">GH-76</strain>
    </source>
</reference>
<feature type="region of interest" description="Disordered" evidence="7">
    <location>
        <begin position="341"/>
        <end position="377"/>
    </location>
</feature>
<dbReference type="Gene3D" id="2.10.110.10">
    <property type="entry name" value="Cysteine Rich Protein"/>
    <property type="match status" value="2"/>
</dbReference>
<feature type="domain" description="LIM zinc-binding" evidence="8">
    <location>
        <begin position="257"/>
        <end position="317"/>
    </location>
</feature>
<evidence type="ECO:0000313" key="9">
    <source>
        <dbReference type="EMBL" id="KAL0577171.1"/>
    </source>
</evidence>
<keyword evidence="6" id="KW-0440">LIM domain</keyword>
<evidence type="ECO:0000259" key="8">
    <source>
        <dbReference type="PROSITE" id="PS50023"/>
    </source>
</evidence>
<feature type="compositionally biased region" description="Polar residues" evidence="7">
    <location>
        <begin position="188"/>
        <end position="201"/>
    </location>
</feature>
<feature type="compositionally biased region" description="Acidic residues" evidence="7">
    <location>
        <begin position="163"/>
        <end position="175"/>
    </location>
</feature>
<dbReference type="InterPro" id="IPR001781">
    <property type="entry name" value="Znf_LIM"/>
</dbReference>
<comment type="subcellular location">
    <subcellularLocation>
        <location evidence="1">Nucleus</location>
    </subcellularLocation>
</comment>
<feature type="compositionally biased region" description="Basic and acidic residues" evidence="7">
    <location>
        <begin position="359"/>
        <end position="377"/>
    </location>
</feature>
<dbReference type="Proteomes" id="UP001465976">
    <property type="component" value="Unassembled WGS sequence"/>
</dbReference>
<evidence type="ECO:0000313" key="10">
    <source>
        <dbReference type="Proteomes" id="UP001465976"/>
    </source>
</evidence>
<dbReference type="CDD" id="cd09326">
    <property type="entry name" value="LIM_CRP_like"/>
    <property type="match status" value="2"/>
</dbReference>
<keyword evidence="4 6" id="KW-0862">Zinc</keyword>
<evidence type="ECO:0000256" key="4">
    <source>
        <dbReference type="ARBA" id="ARBA00022833"/>
    </source>
</evidence>
<feature type="region of interest" description="Disordered" evidence="7">
    <location>
        <begin position="119"/>
        <end position="201"/>
    </location>
</feature>
<dbReference type="EMBL" id="JBAHYK010000174">
    <property type="protein sequence ID" value="KAL0577171.1"/>
    <property type="molecule type" value="Genomic_DNA"/>
</dbReference>
<sequence>MKQDENGEAYLLKGLVVLFIVRHFEEKEERLGSDQEVYGKGGEGKERKVCKSRLCSKSVYAAEQVMGPGRKLYHKPCLACTSCNKRLDSYTLLEHDQQPYCKSCHVKNFGTRDLRQANLPQAPRRSSSTSPPPPAIRSPTGITFSLQPNRSLSPTKQLSAEGNDPEAEEAQDTVQDDFPSPRRLSFESPASPQRITTNTRVPVTLGRSSSAIPASMVDAMNKPLTQTATGTRYGAALGGISTNMTGSSPRKWGGGTPSCPKCEKSVYFAEQVKAIGKTWHKNCLRCKECNTLLDSTRLRDHQDTPFCGRCYNKRLPEERAHDWEVLWLNDMTLPGITTSFGDYSPSDFPDVPPPNFPGRDPREGRTQSKQEFDPQTG</sequence>
<proteinExistence type="predicted"/>
<dbReference type="PROSITE" id="PS50023">
    <property type="entry name" value="LIM_DOMAIN_2"/>
    <property type="match status" value="2"/>
</dbReference>
<protein>
    <recommendedName>
        <fullName evidence="8">LIM zinc-binding domain-containing protein</fullName>
    </recommendedName>
</protein>
<evidence type="ECO:0000256" key="5">
    <source>
        <dbReference type="ARBA" id="ARBA00023242"/>
    </source>
</evidence>
<name>A0ABR3FP01_9AGAR</name>
<dbReference type="SUPFAM" id="SSF57716">
    <property type="entry name" value="Glucocorticoid receptor-like (DNA-binding domain)"/>
    <property type="match status" value="3"/>
</dbReference>
<gene>
    <name evidence="9" type="ORF">V5O48_004810</name>
</gene>
<evidence type="ECO:0000256" key="3">
    <source>
        <dbReference type="ARBA" id="ARBA00022737"/>
    </source>
</evidence>
<keyword evidence="3" id="KW-0677">Repeat</keyword>
<dbReference type="PANTHER" id="PTHR24215:SF35">
    <property type="entry name" value="MUSCLE LIM PROTEIN MLP84B"/>
    <property type="match status" value="1"/>
</dbReference>
<evidence type="ECO:0000256" key="1">
    <source>
        <dbReference type="ARBA" id="ARBA00004123"/>
    </source>
</evidence>
<keyword evidence="2 6" id="KW-0479">Metal-binding</keyword>
<feature type="compositionally biased region" description="Polar residues" evidence="7">
    <location>
        <begin position="141"/>
        <end position="160"/>
    </location>
</feature>
<dbReference type="PROSITE" id="PS00478">
    <property type="entry name" value="LIM_DOMAIN_1"/>
    <property type="match status" value="1"/>
</dbReference>
<organism evidence="9 10">
    <name type="scientific">Marasmius crinis-equi</name>
    <dbReference type="NCBI Taxonomy" id="585013"/>
    <lineage>
        <taxon>Eukaryota</taxon>
        <taxon>Fungi</taxon>
        <taxon>Dikarya</taxon>
        <taxon>Basidiomycota</taxon>
        <taxon>Agaricomycotina</taxon>
        <taxon>Agaricomycetes</taxon>
        <taxon>Agaricomycetidae</taxon>
        <taxon>Agaricales</taxon>
        <taxon>Marasmiineae</taxon>
        <taxon>Marasmiaceae</taxon>
        <taxon>Marasmius</taxon>
    </lineage>
</organism>
<accession>A0ABR3FP01</accession>
<dbReference type="SMART" id="SM00132">
    <property type="entry name" value="LIM"/>
    <property type="match status" value="2"/>
</dbReference>
<evidence type="ECO:0000256" key="6">
    <source>
        <dbReference type="PROSITE-ProRule" id="PRU00125"/>
    </source>
</evidence>
<dbReference type="PANTHER" id="PTHR24215">
    <property type="entry name" value="RHO-GTPASE-ACTIVATING PROTEIN LRG1"/>
    <property type="match status" value="1"/>
</dbReference>
<keyword evidence="5" id="KW-0539">Nucleus</keyword>
<evidence type="ECO:0000256" key="7">
    <source>
        <dbReference type="SAM" id="MobiDB-lite"/>
    </source>
</evidence>